<accession>Q23CW8</accession>
<dbReference type="Proteomes" id="UP000009168">
    <property type="component" value="Unassembled WGS sequence"/>
</dbReference>
<sequence length="233" mass="26910">MADCCVQETQDFTAQYNAQAQQHQAQSYITIPQCPPILYSSFIEQSSQTYLNLCLFQDQVVIAQDRLAKSTLIFDGLVKFAIFSEQNGQYVNSKIIFSKNELSTTFLFLNSAEAQLWYMKLLELGIPQLVQVGYPTSEQQRQFSEQQAVNQILAEEQEKIKTHSKKPSIFKYESLDIPYQGFYNQFNQTNQTVNRRFNKTSSQVQGFLYKLILTKNIRNVPKQDAIVLEQVLL</sequence>
<name>Q23CW8_TETTS</name>
<dbReference type="EMBL" id="GG662712">
    <property type="protein sequence ID" value="EAR94624.2"/>
    <property type="molecule type" value="Genomic_DNA"/>
</dbReference>
<dbReference type="KEGG" id="tet:TTHERM_00052220"/>
<dbReference type="RefSeq" id="XP_001014918.2">
    <property type="nucleotide sequence ID" value="XM_001014918.2"/>
</dbReference>
<dbReference type="InParanoid" id="Q23CW8"/>
<protein>
    <submittedName>
        <fullName evidence="1">Uncharacterized protein</fullName>
    </submittedName>
</protein>
<dbReference type="GeneID" id="7827112"/>
<gene>
    <name evidence="1" type="ORF">TTHERM_00052220</name>
</gene>
<keyword evidence="2" id="KW-1185">Reference proteome</keyword>
<evidence type="ECO:0000313" key="1">
    <source>
        <dbReference type="EMBL" id="EAR94624.2"/>
    </source>
</evidence>
<proteinExistence type="predicted"/>
<dbReference type="HOGENOM" id="CLU_919747_0_0_1"/>
<evidence type="ECO:0000313" key="2">
    <source>
        <dbReference type="Proteomes" id="UP000009168"/>
    </source>
</evidence>
<dbReference type="AlphaFoldDB" id="Q23CW8"/>
<organism evidence="1 2">
    <name type="scientific">Tetrahymena thermophila (strain SB210)</name>
    <dbReference type="NCBI Taxonomy" id="312017"/>
    <lineage>
        <taxon>Eukaryota</taxon>
        <taxon>Sar</taxon>
        <taxon>Alveolata</taxon>
        <taxon>Ciliophora</taxon>
        <taxon>Intramacronucleata</taxon>
        <taxon>Oligohymenophorea</taxon>
        <taxon>Hymenostomatida</taxon>
        <taxon>Tetrahymenina</taxon>
        <taxon>Tetrahymenidae</taxon>
        <taxon>Tetrahymena</taxon>
    </lineage>
</organism>
<reference evidence="2" key="1">
    <citation type="journal article" date="2006" name="PLoS Biol.">
        <title>Macronuclear genome sequence of the ciliate Tetrahymena thermophila, a model eukaryote.</title>
        <authorList>
            <person name="Eisen J.A."/>
            <person name="Coyne R.S."/>
            <person name="Wu M."/>
            <person name="Wu D."/>
            <person name="Thiagarajan M."/>
            <person name="Wortman J.R."/>
            <person name="Badger J.H."/>
            <person name="Ren Q."/>
            <person name="Amedeo P."/>
            <person name="Jones K.M."/>
            <person name="Tallon L.J."/>
            <person name="Delcher A.L."/>
            <person name="Salzberg S.L."/>
            <person name="Silva J.C."/>
            <person name="Haas B.J."/>
            <person name="Majoros W.H."/>
            <person name="Farzad M."/>
            <person name="Carlton J.M."/>
            <person name="Smith R.K. Jr."/>
            <person name="Garg J."/>
            <person name="Pearlman R.E."/>
            <person name="Karrer K.M."/>
            <person name="Sun L."/>
            <person name="Manning G."/>
            <person name="Elde N.C."/>
            <person name="Turkewitz A.P."/>
            <person name="Asai D.J."/>
            <person name="Wilkes D.E."/>
            <person name="Wang Y."/>
            <person name="Cai H."/>
            <person name="Collins K."/>
            <person name="Stewart B.A."/>
            <person name="Lee S.R."/>
            <person name="Wilamowska K."/>
            <person name="Weinberg Z."/>
            <person name="Ruzzo W.L."/>
            <person name="Wloga D."/>
            <person name="Gaertig J."/>
            <person name="Frankel J."/>
            <person name="Tsao C.-C."/>
            <person name="Gorovsky M.A."/>
            <person name="Keeling P.J."/>
            <person name="Waller R.F."/>
            <person name="Patron N.J."/>
            <person name="Cherry J.M."/>
            <person name="Stover N.A."/>
            <person name="Krieger C.J."/>
            <person name="del Toro C."/>
            <person name="Ryder H.F."/>
            <person name="Williamson S.C."/>
            <person name="Barbeau R.A."/>
            <person name="Hamilton E.P."/>
            <person name="Orias E."/>
        </authorList>
    </citation>
    <scope>NUCLEOTIDE SEQUENCE [LARGE SCALE GENOMIC DNA]</scope>
    <source>
        <strain evidence="2">SB210</strain>
    </source>
</reference>